<proteinExistence type="predicted"/>
<sequence>MKTFNQKQAMFMAMLRGSVCRQHIESLFLYHASPVLRKAKPAVLITVKSECVNLWRSREKAMCKASGLCLKELKINNNSSLFLIYDRYEIELAIRNEKSLCILASFGYELNGSVDEFLNCLSARLASNDFPHEIGLFLGYPPGDVKAYIENEGKNCTCCGYWKVYEDVEAAQQMWAKIDEAQIYAIDVLQNFPSIQIAANLLRAV</sequence>
<gene>
    <name evidence="1" type="ORF">SAMN05216529_10161</name>
</gene>
<accession>A0A316A2M0</accession>
<dbReference type="RefSeq" id="WP_109708239.1">
    <property type="nucleotide sequence ID" value="NZ_QGDS01000001.1"/>
</dbReference>
<evidence type="ECO:0000313" key="1">
    <source>
        <dbReference type="EMBL" id="SUQ12173.1"/>
    </source>
</evidence>
<dbReference type="Proteomes" id="UP000254051">
    <property type="component" value="Unassembled WGS sequence"/>
</dbReference>
<organism evidence="1 2">
    <name type="scientific">Faecalicatena contorta</name>
    <dbReference type="NCBI Taxonomy" id="39482"/>
    <lineage>
        <taxon>Bacteria</taxon>
        <taxon>Bacillati</taxon>
        <taxon>Bacillota</taxon>
        <taxon>Clostridia</taxon>
        <taxon>Lachnospirales</taxon>
        <taxon>Lachnospiraceae</taxon>
        <taxon>Faecalicatena</taxon>
    </lineage>
</organism>
<reference evidence="2" key="1">
    <citation type="submission" date="2017-07" db="EMBL/GenBank/DDBJ databases">
        <authorList>
            <person name="Varghese N."/>
            <person name="Submissions S."/>
        </authorList>
    </citation>
    <scope>NUCLEOTIDE SEQUENCE [LARGE SCALE GENOMIC DNA]</scope>
    <source>
        <strain evidence="2">NLAE-zl-C134</strain>
    </source>
</reference>
<keyword evidence="2" id="KW-1185">Reference proteome</keyword>
<protein>
    <recommendedName>
        <fullName evidence="3">DUF3793 family protein</fullName>
    </recommendedName>
</protein>
<dbReference type="Pfam" id="PF12672">
    <property type="entry name" value="DUF3793"/>
    <property type="match status" value="1"/>
</dbReference>
<dbReference type="OrthoDB" id="5393676at2"/>
<evidence type="ECO:0008006" key="3">
    <source>
        <dbReference type="Google" id="ProtNLM"/>
    </source>
</evidence>
<dbReference type="EMBL" id="UHJJ01000001">
    <property type="protein sequence ID" value="SUQ12173.1"/>
    <property type="molecule type" value="Genomic_DNA"/>
</dbReference>
<dbReference type="AlphaFoldDB" id="A0A316A2M0"/>
<evidence type="ECO:0000313" key="2">
    <source>
        <dbReference type="Proteomes" id="UP000254051"/>
    </source>
</evidence>
<name>A0A316A2M0_9FIRM</name>
<dbReference type="InterPro" id="IPR024523">
    <property type="entry name" value="DUF3793"/>
</dbReference>